<dbReference type="GeneID" id="94288346"/>
<proteinExistence type="predicted"/>
<feature type="compositionally biased region" description="Basic and acidic residues" evidence="1">
    <location>
        <begin position="115"/>
        <end position="125"/>
    </location>
</feature>
<reference evidence="3 4" key="1">
    <citation type="submission" date="2021-02" db="EMBL/GenBank/DDBJ databases">
        <title>Porcisia hertigi Genome sequencing and assembly.</title>
        <authorList>
            <person name="Almutairi H."/>
            <person name="Gatherer D."/>
        </authorList>
    </citation>
    <scope>NUCLEOTIDE SEQUENCE [LARGE SCALE GENOMIC DNA]</scope>
    <source>
        <strain evidence="3 4">C119</strain>
    </source>
</reference>
<accession>A0A836HP67</accession>
<dbReference type="OrthoDB" id="524898at2759"/>
<comment type="caution">
    <text evidence="3">The sequence shown here is derived from an EMBL/GenBank/DDBJ whole genome shotgun (WGS) entry which is preliminary data.</text>
</comment>
<keyword evidence="4" id="KW-1185">Reference proteome</keyword>
<evidence type="ECO:0008006" key="5">
    <source>
        <dbReference type="Google" id="ProtNLM"/>
    </source>
</evidence>
<dbReference type="KEGG" id="phet:94288346"/>
<keyword evidence="2" id="KW-0472">Membrane</keyword>
<dbReference type="EMBL" id="JAFJZO010000033">
    <property type="protein sequence ID" value="KAG5495174.1"/>
    <property type="molecule type" value="Genomic_DNA"/>
</dbReference>
<evidence type="ECO:0000313" key="4">
    <source>
        <dbReference type="Proteomes" id="UP000674318"/>
    </source>
</evidence>
<name>A0A836HP67_9TRYP</name>
<dbReference type="Proteomes" id="UP000674318">
    <property type="component" value="Unassembled WGS sequence"/>
</dbReference>
<feature type="transmembrane region" description="Helical" evidence="2">
    <location>
        <begin position="58"/>
        <end position="77"/>
    </location>
</feature>
<dbReference type="AlphaFoldDB" id="A0A836HP67"/>
<gene>
    <name evidence="3" type="ORF">JKF63_02229</name>
</gene>
<organism evidence="3 4">
    <name type="scientific">Porcisia hertigi</name>
    <dbReference type="NCBI Taxonomy" id="2761500"/>
    <lineage>
        <taxon>Eukaryota</taxon>
        <taxon>Discoba</taxon>
        <taxon>Euglenozoa</taxon>
        <taxon>Kinetoplastea</taxon>
        <taxon>Metakinetoplastina</taxon>
        <taxon>Trypanosomatida</taxon>
        <taxon>Trypanosomatidae</taxon>
        <taxon>Leishmaniinae</taxon>
        <taxon>Porcisia</taxon>
    </lineage>
</organism>
<evidence type="ECO:0000313" key="3">
    <source>
        <dbReference type="EMBL" id="KAG5495174.1"/>
    </source>
</evidence>
<protein>
    <recommendedName>
        <fullName evidence="5">Gamma-secretase subunit PEN-2</fullName>
    </recommendedName>
</protein>
<dbReference type="RefSeq" id="XP_067754426.1">
    <property type="nucleotide sequence ID" value="XM_067898269.1"/>
</dbReference>
<evidence type="ECO:0000256" key="2">
    <source>
        <dbReference type="SAM" id="Phobius"/>
    </source>
</evidence>
<keyword evidence="2" id="KW-1133">Transmembrane helix</keyword>
<feature type="transmembrane region" description="Helical" evidence="2">
    <location>
        <begin position="18"/>
        <end position="38"/>
    </location>
</feature>
<feature type="region of interest" description="Disordered" evidence="1">
    <location>
        <begin position="110"/>
        <end position="132"/>
    </location>
</feature>
<sequence>MLVRGPVTLQKVESTCRWYYRLGFLGLPWLWGLVWILFRHYERESETVHWYVRRAKRISIAGGALLVMMSFASLFVIPTDSSLWVIAPFQDTFQWGYFAANMSEVADEANASSRIKGDPPFEKGKGLTAPTG</sequence>
<keyword evidence="2" id="KW-0812">Transmembrane</keyword>
<evidence type="ECO:0000256" key="1">
    <source>
        <dbReference type="SAM" id="MobiDB-lite"/>
    </source>
</evidence>